<comment type="caution">
    <text evidence="2">The sequence shown here is derived from an EMBL/GenBank/DDBJ whole genome shotgun (WGS) entry which is preliminary data.</text>
</comment>
<dbReference type="Proteomes" id="UP001344447">
    <property type="component" value="Unassembled WGS sequence"/>
</dbReference>
<feature type="domain" description="JmjC" evidence="1">
    <location>
        <begin position="136"/>
        <end position="345"/>
    </location>
</feature>
<dbReference type="Pfam" id="PF13621">
    <property type="entry name" value="Cupin_8"/>
    <property type="match status" value="1"/>
</dbReference>
<name>A0AAN7U555_9MYCE</name>
<evidence type="ECO:0000313" key="2">
    <source>
        <dbReference type="EMBL" id="KAK5582205.1"/>
    </source>
</evidence>
<dbReference type="InterPro" id="IPR014710">
    <property type="entry name" value="RmlC-like_jellyroll"/>
</dbReference>
<dbReference type="AlphaFoldDB" id="A0AAN7U555"/>
<sequence>MSDDECIDEYNDIYSKLCQEAKDFLIIEEIERIEKPTALEFYREYVSQNKPVIITGLLKDWKAYKEWSDDYLEKVMKDVEVTVSITNDGLADAVKPINQNDQNSEKVFCKPFEKKIKFQEYIQHSKKPDNDEKLAYYIQYQNNSLNVEYEKLLNDIDESVIDFAKEAFGSNIDATNFWMGQDKSISSLHQDPYENMYCVVRGTKIFTLLPPIDYPFLYKSEFPSASFVNVGNDDNIKLEIQIDKDPEINIPWIPVDPTEPLEKNIKLGYPLIGRAHPITVRVEAGEILYLPSLYFHRVAQKSNKAIDGNSLSTIAINYWFDMKYGINYVYFQFLKETTKYQKQIKNKK</sequence>
<dbReference type="SMART" id="SM00558">
    <property type="entry name" value="JmjC"/>
    <property type="match status" value="1"/>
</dbReference>
<evidence type="ECO:0000259" key="1">
    <source>
        <dbReference type="PROSITE" id="PS51184"/>
    </source>
</evidence>
<dbReference type="PROSITE" id="PS51184">
    <property type="entry name" value="JMJC"/>
    <property type="match status" value="1"/>
</dbReference>
<dbReference type="SUPFAM" id="SSF51197">
    <property type="entry name" value="Clavaminate synthase-like"/>
    <property type="match status" value="1"/>
</dbReference>
<dbReference type="PANTHER" id="PTHR12461">
    <property type="entry name" value="HYPOXIA-INDUCIBLE FACTOR 1 ALPHA INHIBITOR-RELATED"/>
    <property type="match status" value="1"/>
</dbReference>
<reference evidence="2 3" key="1">
    <citation type="submission" date="2023-11" db="EMBL/GenBank/DDBJ databases">
        <title>Dfirmibasis_genome.</title>
        <authorList>
            <person name="Edelbroek B."/>
            <person name="Kjellin J."/>
            <person name="Jerlstrom-Hultqvist J."/>
            <person name="Soderbom F."/>
        </authorList>
    </citation>
    <scope>NUCLEOTIDE SEQUENCE [LARGE SCALE GENOMIC DNA]</scope>
    <source>
        <strain evidence="2 3">TNS-C-14</strain>
    </source>
</reference>
<dbReference type="InterPro" id="IPR003347">
    <property type="entry name" value="JmjC_dom"/>
</dbReference>
<accession>A0AAN7U555</accession>
<dbReference type="PANTHER" id="PTHR12461:SF99">
    <property type="entry name" value="BIFUNCTIONAL PEPTIDASE AND (3S)-LYSYL HYDROXYLASE JMJD7"/>
    <property type="match status" value="1"/>
</dbReference>
<dbReference type="EMBL" id="JAVFKY010000001">
    <property type="protein sequence ID" value="KAK5582205.1"/>
    <property type="molecule type" value="Genomic_DNA"/>
</dbReference>
<organism evidence="2 3">
    <name type="scientific">Dictyostelium firmibasis</name>
    <dbReference type="NCBI Taxonomy" id="79012"/>
    <lineage>
        <taxon>Eukaryota</taxon>
        <taxon>Amoebozoa</taxon>
        <taxon>Evosea</taxon>
        <taxon>Eumycetozoa</taxon>
        <taxon>Dictyostelia</taxon>
        <taxon>Dictyosteliales</taxon>
        <taxon>Dictyosteliaceae</taxon>
        <taxon>Dictyostelium</taxon>
    </lineage>
</organism>
<gene>
    <name evidence="2" type="ORF">RB653_003788</name>
</gene>
<dbReference type="InterPro" id="IPR041667">
    <property type="entry name" value="Cupin_8"/>
</dbReference>
<dbReference type="Gene3D" id="2.60.120.10">
    <property type="entry name" value="Jelly Rolls"/>
    <property type="match status" value="1"/>
</dbReference>
<evidence type="ECO:0000313" key="3">
    <source>
        <dbReference type="Proteomes" id="UP001344447"/>
    </source>
</evidence>
<keyword evidence="3" id="KW-1185">Reference proteome</keyword>
<proteinExistence type="predicted"/>
<protein>
    <recommendedName>
        <fullName evidence="1">JmjC domain-containing protein</fullName>
    </recommendedName>
</protein>